<keyword evidence="7" id="KW-1185">Reference proteome</keyword>
<comment type="subcellular location">
    <subcellularLocation>
        <location evidence="1">Endomembrane system</location>
        <topology evidence="1">Multi-pass membrane protein</topology>
    </subcellularLocation>
</comment>
<evidence type="ECO:0000256" key="3">
    <source>
        <dbReference type="ARBA" id="ARBA00022989"/>
    </source>
</evidence>
<keyword evidence="4 5" id="KW-0472">Membrane</keyword>
<evidence type="ECO:0000256" key="4">
    <source>
        <dbReference type="ARBA" id="ARBA00023136"/>
    </source>
</evidence>
<dbReference type="Gene3D" id="1.20.120.1630">
    <property type="match status" value="1"/>
</dbReference>
<keyword evidence="2 5" id="KW-0812">Transmembrane</keyword>
<evidence type="ECO:0000313" key="6">
    <source>
        <dbReference type="EMBL" id="XAU15890.1"/>
    </source>
</evidence>
<accession>A0ABZ3HBI1</accession>
<evidence type="ECO:0000256" key="5">
    <source>
        <dbReference type="SAM" id="Phobius"/>
    </source>
</evidence>
<dbReference type="Pfam" id="PF04191">
    <property type="entry name" value="PEMT"/>
    <property type="match status" value="1"/>
</dbReference>
<keyword evidence="6" id="KW-0808">Transferase</keyword>
<dbReference type="EC" id="2.1.1.100" evidence="6"/>
<dbReference type="RefSeq" id="WP_345973258.1">
    <property type="nucleotide sequence ID" value="NZ_CP147920.1"/>
</dbReference>
<feature type="transmembrane region" description="Helical" evidence="5">
    <location>
        <begin position="117"/>
        <end position="139"/>
    </location>
</feature>
<dbReference type="EC" id="2.1.1.334" evidence="6"/>
<dbReference type="InterPro" id="IPR007318">
    <property type="entry name" value="Phopholipid_MeTrfase"/>
</dbReference>
<reference evidence="6 7" key="1">
    <citation type="submission" date="2024-03" db="EMBL/GenBank/DDBJ databases">
        <title>Sulfurimonas sp. HSL3-1.</title>
        <authorList>
            <person name="Wang S."/>
        </authorList>
    </citation>
    <scope>NUCLEOTIDE SEQUENCE [LARGE SCALE GENOMIC DNA]</scope>
    <source>
        <strain evidence="6 7">HSL3-1</strain>
    </source>
</reference>
<proteinExistence type="predicted"/>
<protein>
    <submittedName>
        <fullName evidence="6">Isoprenylcysteine carboxylmethyltransferase family protein</fullName>
        <ecNumber evidence="6">2.1.1.100</ecNumber>
        <ecNumber evidence="6">2.1.1.334</ecNumber>
    </submittedName>
</protein>
<gene>
    <name evidence="6" type="ORF">WCY31_04100</name>
</gene>
<keyword evidence="6" id="KW-0489">Methyltransferase</keyword>
<sequence>MALKTVHPNKNQPRLWRNVILLYLIIPLVLLLCGGDVGWWQGWVYSVLLFLAGVGGRFLAEKRHPGILAERASLEKAKNAKPWDKVLAPMMAVSLSFPLVIVAGLDHRYAWTPLMPAWLTVLGLIIITLGYAFAAWAIVENRFFSTTVRIQTDRGHTVCDSGPYRVVRHPGYAGNLLALAGIILALNSLWTLLPAAAALLIAVIRTALEDKTLHEELPGYPDYAKEVSYRLFPGIY</sequence>
<evidence type="ECO:0000256" key="1">
    <source>
        <dbReference type="ARBA" id="ARBA00004127"/>
    </source>
</evidence>
<dbReference type="EMBL" id="CP147920">
    <property type="protein sequence ID" value="XAU15890.1"/>
    <property type="molecule type" value="Genomic_DNA"/>
</dbReference>
<dbReference type="GO" id="GO:0032259">
    <property type="term" value="P:methylation"/>
    <property type="evidence" value="ECO:0007669"/>
    <property type="project" value="UniProtKB-KW"/>
</dbReference>
<keyword evidence="3 5" id="KW-1133">Transmembrane helix</keyword>
<feature type="transmembrane region" description="Helical" evidence="5">
    <location>
        <begin position="176"/>
        <end position="204"/>
    </location>
</feature>
<feature type="transmembrane region" description="Helical" evidence="5">
    <location>
        <begin position="20"/>
        <end position="37"/>
    </location>
</feature>
<feature type="transmembrane region" description="Helical" evidence="5">
    <location>
        <begin position="86"/>
        <end position="105"/>
    </location>
</feature>
<dbReference type="InterPro" id="IPR052527">
    <property type="entry name" value="Metal_cation-efflux_comp"/>
</dbReference>
<evidence type="ECO:0000313" key="7">
    <source>
        <dbReference type="Proteomes" id="UP001447842"/>
    </source>
</evidence>
<evidence type="ECO:0000256" key="2">
    <source>
        <dbReference type="ARBA" id="ARBA00022692"/>
    </source>
</evidence>
<dbReference type="PANTHER" id="PTHR43847">
    <property type="entry name" value="BLL3993 PROTEIN"/>
    <property type="match status" value="1"/>
</dbReference>
<dbReference type="GO" id="GO:0004671">
    <property type="term" value="F:protein C-terminal S-isoprenylcysteine carboxyl O-methyltransferase activity"/>
    <property type="evidence" value="ECO:0007669"/>
    <property type="project" value="UniProtKB-EC"/>
</dbReference>
<organism evidence="6 7">
    <name type="scientific">Sulfurimonas diazotrophicus</name>
    <dbReference type="NCBI Taxonomy" id="3131939"/>
    <lineage>
        <taxon>Bacteria</taxon>
        <taxon>Pseudomonadati</taxon>
        <taxon>Campylobacterota</taxon>
        <taxon>Epsilonproteobacteria</taxon>
        <taxon>Campylobacterales</taxon>
        <taxon>Sulfurimonadaceae</taxon>
        <taxon>Sulfurimonas</taxon>
    </lineage>
</organism>
<dbReference type="PANTHER" id="PTHR43847:SF1">
    <property type="entry name" value="BLL3993 PROTEIN"/>
    <property type="match status" value="1"/>
</dbReference>
<name>A0ABZ3HBI1_9BACT</name>
<dbReference type="Proteomes" id="UP001447842">
    <property type="component" value="Chromosome"/>
</dbReference>